<sequence>MRLDDYTSYLSAILAANQTEAGAAWLRKQIEQLHSEKAFYLAFSQVPRFVGKQPLHLTSDQLAEAAQLRAGFNPGLWTVDQAVRTLLLLQVPHHTSTEYSCLLKELFSVADLSELATLYAALPLLPYPESHRERAAEGVRTTMTSVFDAIALNNPYPHDYLPTQAWNQMVLKAVFNARPLHRIYGLDNRRNAALAHMLIDYAHERWAASRALTPEVWRLVGPYLTTDNMPDVERLFQSSNELENQAGALALAESNSPEIKDLLSQHSDIEMKIRNGDFTWQSIGERAYTA</sequence>
<evidence type="ECO:0000313" key="2">
    <source>
        <dbReference type="Proteomes" id="UP000516093"/>
    </source>
</evidence>
<accession>A0A7H0GWV4</accession>
<dbReference type="AlphaFoldDB" id="A0A7H0GWV4"/>
<name>A0A7H0GWV4_9BACT</name>
<protein>
    <submittedName>
        <fullName evidence="1">EboA domain-containing protein</fullName>
    </submittedName>
</protein>
<dbReference type="RefSeq" id="WP_187733010.1">
    <property type="nucleotide sequence ID" value="NZ_BMFN01000002.1"/>
</dbReference>
<dbReference type="KEGG" id="hqi:H9L05_03240"/>
<reference evidence="1 2" key="1">
    <citation type="submission" date="2020-08" db="EMBL/GenBank/DDBJ databases">
        <title>Genome sequence of Hymenobacter qilianensis JCM 19763T.</title>
        <authorList>
            <person name="Hyun D.-W."/>
            <person name="Bae J.-W."/>
        </authorList>
    </citation>
    <scope>NUCLEOTIDE SEQUENCE [LARGE SCALE GENOMIC DNA]</scope>
    <source>
        <strain evidence="1 2">JCM 19763</strain>
    </source>
</reference>
<organism evidence="1 2">
    <name type="scientific">Hymenobacter qilianensis</name>
    <dbReference type="NCBI Taxonomy" id="1385715"/>
    <lineage>
        <taxon>Bacteria</taxon>
        <taxon>Pseudomonadati</taxon>
        <taxon>Bacteroidota</taxon>
        <taxon>Cytophagia</taxon>
        <taxon>Cytophagales</taxon>
        <taxon>Hymenobacteraceae</taxon>
        <taxon>Hymenobacter</taxon>
    </lineage>
</organism>
<proteinExistence type="predicted"/>
<dbReference type="Proteomes" id="UP000516093">
    <property type="component" value="Chromosome"/>
</dbReference>
<dbReference type="InterPro" id="IPR047715">
    <property type="entry name" value="EboA_dom"/>
</dbReference>
<evidence type="ECO:0000313" key="1">
    <source>
        <dbReference type="EMBL" id="QNP52770.1"/>
    </source>
</evidence>
<keyword evidence="2" id="KW-1185">Reference proteome</keyword>
<gene>
    <name evidence="1" type="ORF">H9L05_03240</name>
</gene>
<dbReference type="NCBIfam" id="NF035938">
    <property type="entry name" value="EboA_domain"/>
    <property type="match status" value="1"/>
</dbReference>
<dbReference type="EMBL" id="CP060784">
    <property type="protein sequence ID" value="QNP52770.1"/>
    <property type="molecule type" value="Genomic_DNA"/>
</dbReference>